<feature type="DNA-binding region" description="OmpR/PhoB-type" evidence="8">
    <location>
        <begin position="125"/>
        <end position="220"/>
    </location>
</feature>
<evidence type="ECO:0000256" key="4">
    <source>
        <dbReference type="ARBA" id="ARBA00023125"/>
    </source>
</evidence>
<reference evidence="11 12" key="1">
    <citation type="journal article" date="2023" name="Microbiol. Spectr.">
        <title>Symbiosis of Carpenter Bees with Uncharacterized Lactic Acid Bacteria Showing NAD Auxotrophy.</title>
        <authorList>
            <person name="Kawasaki S."/>
            <person name="Ozawa K."/>
            <person name="Mori T."/>
            <person name="Yamamoto A."/>
            <person name="Ito M."/>
            <person name="Ohkuma M."/>
            <person name="Sakamoto M."/>
            <person name="Matsutani M."/>
        </authorList>
    </citation>
    <scope>NUCLEOTIDE SEQUENCE [LARGE SCALE GENOMIC DNA]</scope>
    <source>
        <strain evidence="11 12">XA3</strain>
    </source>
</reference>
<dbReference type="CDD" id="cd00383">
    <property type="entry name" value="trans_reg_C"/>
    <property type="match status" value="1"/>
</dbReference>
<proteinExistence type="predicted"/>
<dbReference type="PANTHER" id="PTHR48111">
    <property type="entry name" value="REGULATOR OF RPOS"/>
    <property type="match status" value="1"/>
</dbReference>
<dbReference type="EMBL" id="AP026802">
    <property type="protein sequence ID" value="BDR58698.1"/>
    <property type="molecule type" value="Genomic_DNA"/>
</dbReference>
<dbReference type="Gene3D" id="3.40.50.2300">
    <property type="match status" value="1"/>
</dbReference>
<keyword evidence="2" id="KW-0902">Two-component regulatory system</keyword>
<dbReference type="SMART" id="SM00448">
    <property type="entry name" value="REC"/>
    <property type="match status" value="1"/>
</dbReference>
<evidence type="ECO:0000259" key="9">
    <source>
        <dbReference type="PROSITE" id="PS50110"/>
    </source>
</evidence>
<evidence type="ECO:0000256" key="5">
    <source>
        <dbReference type="ARBA" id="ARBA00023159"/>
    </source>
</evidence>
<dbReference type="InterPro" id="IPR036388">
    <property type="entry name" value="WH-like_DNA-bd_sf"/>
</dbReference>
<keyword evidence="6" id="KW-0804">Transcription</keyword>
<dbReference type="InterPro" id="IPR039420">
    <property type="entry name" value="WalR-like"/>
</dbReference>
<dbReference type="GO" id="GO:0005829">
    <property type="term" value="C:cytosol"/>
    <property type="evidence" value="ECO:0007669"/>
    <property type="project" value="TreeGrafter"/>
</dbReference>
<feature type="domain" description="OmpR/PhoB-type" evidence="10">
    <location>
        <begin position="125"/>
        <end position="220"/>
    </location>
</feature>
<sequence>MPAKILIIEDNPDLSKMIDLYLKKSNYASKICASGGHAINIYEEFGPDLILLDLMLPEINGLEILAEIRLHSTIPIIIISAKESERDRITGLKLGADDYVTKPFSLKELIARVDAHLRRQNYQITPMVSYNDISINLLAQKVTKGGRLVNLTTKEFAVLQFFVEHPAQVLSKEQIYNQVWSYDQFGDLNTVTIHIQKIREKMPNTHGITTVRGSGYRFDGELHEKKS</sequence>
<evidence type="ECO:0000256" key="2">
    <source>
        <dbReference type="ARBA" id="ARBA00023012"/>
    </source>
</evidence>
<dbReference type="FunFam" id="1.10.10.10:FF:000018">
    <property type="entry name" value="DNA-binding response regulator ResD"/>
    <property type="match status" value="1"/>
</dbReference>
<feature type="domain" description="Response regulatory" evidence="9">
    <location>
        <begin position="4"/>
        <end position="117"/>
    </location>
</feature>
<dbReference type="KEGG" id="xap:XA3_11390"/>
<dbReference type="InterPro" id="IPR001867">
    <property type="entry name" value="OmpR/PhoB-type_DNA-bd"/>
</dbReference>
<dbReference type="PANTHER" id="PTHR48111:SF1">
    <property type="entry name" value="TWO-COMPONENT RESPONSE REGULATOR ORR33"/>
    <property type="match status" value="1"/>
</dbReference>
<gene>
    <name evidence="11" type="primary">covR</name>
    <name evidence="11" type="ORF">XA3_11390</name>
</gene>
<dbReference type="Pfam" id="PF00072">
    <property type="entry name" value="Response_reg"/>
    <property type="match status" value="1"/>
</dbReference>
<dbReference type="Proteomes" id="UP001321861">
    <property type="component" value="Chromosome"/>
</dbReference>
<dbReference type="PROSITE" id="PS51755">
    <property type="entry name" value="OMPR_PHOB"/>
    <property type="match status" value="1"/>
</dbReference>
<dbReference type="Gene3D" id="6.10.250.690">
    <property type="match status" value="1"/>
</dbReference>
<dbReference type="PROSITE" id="PS50110">
    <property type="entry name" value="RESPONSE_REGULATORY"/>
    <property type="match status" value="1"/>
</dbReference>
<keyword evidence="3" id="KW-0805">Transcription regulation</keyword>
<dbReference type="RefSeq" id="WP_317634536.1">
    <property type="nucleotide sequence ID" value="NZ_AP026802.1"/>
</dbReference>
<dbReference type="GO" id="GO:0032993">
    <property type="term" value="C:protein-DNA complex"/>
    <property type="evidence" value="ECO:0007669"/>
    <property type="project" value="TreeGrafter"/>
</dbReference>
<dbReference type="GO" id="GO:0000156">
    <property type="term" value="F:phosphorelay response regulator activity"/>
    <property type="evidence" value="ECO:0007669"/>
    <property type="project" value="TreeGrafter"/>
</dbReference>
<dbReference type="Pfam" id="PF00486">
    <property type="entry name" value="Trans_reg_C"/>
    <property type="match status" value="1"/>
</dbReference>
<keyword evidence="1 7" id="KW-0597">Phosphoprotein</keyword>
<evidence type="ECO:0000313" key="11">
    <source>
        <dbReference type="EMBL" id="BDR58698.1"/>
    </source>
</evidence>
<evidence type="ECO:0000256" key="7">
    <source>
        <dbReference type="PROSITE-ProRule" id="PRU00169"/>
    </source>
</evidence>
<dbReference type="InterPro" id="IPR001789">
    <property type="entry name" value="Sig_transdc_resp-reg_receiver"/>
</dbReference>
<keyword evidence="12" id="KW-1185">Reference proteome</keyword>
<evidence type="ECO:0000313" key="12">
    <source>
        <dbReference type="Proteomes" id="UP001321861"/>
    </source>
</evidence>
<dbReference type="SMART" id="SM00862">
    <property type="entry name" value="Trans_reg_C"/>
    <property type="match status" value="1"/>
</dbReference>
<dbReference type="InterPro" id="IPR011006">
    <property type="entry name" value="CheY-like_superfamily"/>
</dbReference>
<dbReference type="GO" id="GO:0006355">
    <property type="term" value="P:regulation of DNA-templated transcription"/>
    <property type="evidence" value="ECO:0007669"/>
    <property type="project" value="InterPro"/>
</dbReference>
<name>A0AAU9DX67_9LACO</name>
<dbReference type="AlphaFoldDB" id="A0AAU9DX67"/>
<organism evidence="11 12">
    <name type="scientific">Xylocopilactobacillus apicola</name>
    <dbReference type="NCBI Taxonomy" id="2932184"/>
    <lineage>
        <taxon>Bacteria</taxon>
        <taxon>Bacillati</taxon>
        <taxon>Bacillota</taxon>
        <taxon>Bacilli</taxon>
        <taxon>Lactobacillales</taxon>
        <taxon>Lactobacillaceae</taxon>
        <taxon>Xylocopilactobacillus</taxon>
    </lineage>
</organism>
<evidence type="ECO:0000256" key="8">
    <source>
        <dbReference type="PROSITE-ProRule" id="PRU01091"/>
    </source>
</evidence>
<protein>
    <submittedName>
        <fullName evidence="11">DNA-binding response regulator</fullName>
    </submittedName>
</protein>
<dbReference type="SUPFAM" id="SSF52172">
    <property type="entry name" value="CheY-like"/>
    <property type="match status" value="1"/>
</dbReference>
<dbReference type="Gene3D" id="1.10.10.10">
    <property type="entry name" value="Winged helix-like DNA-binding domain superfamily/Winged helix DNA-binding domain"/>
    <property type="match status" value="1"/>
</dbReference>
<evidence type="ECO:0000259" key="10">
    <source>
        <dbReference type="PROSITE" id="PS51755"/>
    </source>
</evidence>
<evidence type="ECO:0000256" key="1">
    <source>
        <dbReference type="ARBA" id="ARBA00022553"/>
    </source>
</evidence>
<keyword evidence="5" id="KW-0010">Activator</keyword>
<evidence type="ECO:0000256" key="6">
    <source>
        <dbReference type="ARBA" id="ARBA00023163"/>
    </source>
</evidence>
<feature type="modified residue" description="4-aspartylphosphate" evidence="7">
    <location>
        <position position="53"/>
    </location>
</feature>
<evidence type="ECO:0000256" key="3">
    <source>
        <dbReference type="ARBA" id="ARBA00023015"/>
    </source>
</evidence>
<keyword evidence="4 8" id="KW-0238">DNA-binding</keyword>
<dbReference type="GO" id="GO:0000976">
    <property type="term" value="F:transcription cis-regulatory region binding"/>
    <property type="evidence" value="ECO:0007669"/>
    <property type="project" value="TreeGrafter"/>
</dbReference>
<accession>A0AAU9DX67</accession>